<sequence>MKRNAFIAALFSLAAVVNATPLFNPRAVEDNCGYKSCPAINPNLLNVHIVSHTHDDVGWLKTADQYYYGSRGNIQKASVQYIIDTVVEGLLQNPSRKFVYVESAFFSKWWKEQTDAKKEEVKMLVNEGRLEFIGGAWSMNDEAATHYQSIVDQFTWGLSFLNETFGECGRPRVGWQIDPFGHSREQASLFTKMGYDGMFFSRLDWRDKSKRSSEKKMELVWQSSQNLEDSDLLTGVLFNHYSPPAGFCFDVLCNDEPLIDDGADYNIDRRIEEFANFTKRQAQSYRTNNIILTMGDDFHYMSAQMWFKNLDKLIKYTNERQSQHGINAFYSTPSCYLKALYDANIEWPTKTDDFFPLGNDPHTYWTGYYTSRPTSKRFERSGNQFLQITKKLSASAPIPEESYNKNLEQLKNQMGVMQHHDAITGTEKQHVADDYHRELYSSIIACQDNTKSSLNQLLTGIEPSKTSTPTNWEFNFNSCLNLNISQCDVSENSEKFMVTAYNPLGHSTNQFLRFPVNGAHYEVRDGSNNLIASQLVPIAQSIIDLPHRTSTSTNELVFYATNVPAMGYQSYFVSRIAGTNSVPVKSRLLAEPVTIGSDQLSVTFGINGLISSIYIDGATHDFAQNFVYYRGAVGNNQIFANRSSGAYIFRPDPDSTVETVGVDVAVEIVRGDLFDEAHQVFNEYISQVVRVYKTGTFSQRAVEFEWLVGPIPTDDGYGKEIVSRFYSDIRSGQSFYTDANGREILKRTIDFRETFDLDNEEKESGNYYPINSNIAIEDDDLRMAVLPDRAQGGSSLSEGVLELMVHRRLLNDDAFGVGEALNEQEYGRGLVARGKHWLVFGKKTETHPTLKAWERLLQNEVLMSNWPFFDDASTMTFNDWSQKYKHNFSAIGNELPPHIYLMTYEPWRKDEYLIRFEHIMDKTDDPQFSLPYSFNISEIFPGEFQFTEMNLAANQRIEEVSRLHFRQEGVSESVANLPSIKTPRVLSGADVVITINPMQIRTFIMSPIETEVPTQDTSVPTQAQTQPSSVDPTTAPTNAPSLAVSERVFQVFPLIIFAMIISNFM</sequence>
<keyword evidence="15" id="KW-1185">Reference proteome</keyword>
<dbReference type="InterPro" id="IPR027291">
    <property type="entry name" value="Glyco_hydro_38_N_sf"/>
</dbReference>
<proteinExistence type="inferred from homology"/>
<dbReference type="PANTHER" id="PTHR11607">
    <property type="entry name" value="ALPHA-MANNOSIDASE"/>
    <property type="match status" value="1"/>
</dbReference>
<keyword evidence="9" id="KW-0325">Glycoprotein</keyword>
<dbReference type="OrthoDB" id="2016903at2759"/>
<dbReference type="Pfam" id="PF01074">
    <property type="entry name" value="Glyco_hydro_38N"/>
    <property type="match status" value="1"/>
</dbReference>
<dbReference type="FunFam" id="3.20.110.10:FF:000001">
    <property type="entry name" value="Alpha-mannosidase"/>
    <property type="match status" value="1"/>
</dbReference>
<dbReference type="FunFam" id="2.60.40.1180:FF:000018">
    <property type="entry name" value="Alpha-mannosidase"/>
    <property type="match status" value="1"/>
</dbReference>
<dbReference type="Pfam" id="PF17677">
    <property type="entry name" value="Glyco_hydro38C2"/>
    <property type="match status" value="1"/>
</dbReference>
<dbReference type="FunFam" id="2.70.98.30:FF:000003">
    <property type="entry name" value="Alpha-mannosidase"/>
    <property type="match status" value="1"/>
</dbReference>
<dbReference type="InterPro" id="IPR050843">
    <property type="entry name" value="Glycosyl_Hydrlase_38"/>
</dbReference>
<dbReference type="GO" id="GO:0005764">
    <property type="term" value="C:lysosome"/>
    <property type="evidence" value="ECO:0007669"/>
    <property type="project" value="TreeGrafter"/>
</dbReference>
<feature type="chain" id="PRO_5040527611" description="Alpha-mannosidase" evidence="11">
    <location>
        <begin position="20"/>
        <end position="1065"/>
    </location>
</feature>
<reference evidence="14" key="1">
    <citation type="submission" date="2022-07" db="EMBL/GenBank/DDBJ databases">
        <authorList>
            <person name="Trinca V."/>
            <person name="Uliana J.V.C."/>
            <person name="Torres T.T."/>
            <person name="Ward R.J."/>
            <person name="Monesi N."/>
        </authorList>
    </citation>
    <scope>NUCLEOTIDE SEQUENCE</scope>
    <source>
        <strain evidence="14">HSMRA1968</strain>
        <tissue evidence="14">Whole embryos</tissue>
    </source>
</reference>
<evidence type="ECO:0000256" key="1">
    <source>
        <dbReference type="ARBA" id="ARBA00000365"/>
    </source>
</evidence>
<dbReference type="SUPFAM" id="SSF88713">
    <property type="entry name" value="Glycoside hydrolase/deacetylase"/>
    <property type="match status" value="1"/>
</dbReference>
<dbReference type="GO" id="GO:0030246">
    <property type="term" value="F:carbohydrate binding"/>
    <property type="evidence" value="ECO:0007669"/>
    <property type="project" value="InterPro"/>
</dbReference>
<dbReference type="Gene3D" id="2.60.40.1180">
    <property type="entry name" value="Golgi alpha-mannosidase II"/>
    <property type="match status" value="1"/>
</dbReference>
<evidence type="ECO:0000256" key="3">
    <source>
        <dbReference type="ARBA" id="ARBA00012752"/>
    </source>
</evidence>
<evidence type="ECO:0000313" key="15">
    <source>
        <dbReference type="Proteomes" id="UP001151699"/>
    </source>
</evidence>
<evidence type="ECO:0000256" key="10">
    <source>
        <dbReference type="ARBA" id="ARBA00023295"/>
    </source>
</evidence>
<dbReference type="InterPro" id="IPR048534">
    <property type="entry name" value="Man2a1-like_dom"/>
</dbReference>
<dbReference type="EC" id="3.2.1.-" evidence="11"/>
<dbReference type="SUPFAM" id="SSF88688">
    <property type="entry name" value="Families 57/38 glycoside transferase middle domain"/>
    <property type="match status" value="1"/>
</dbReference>
<keyword evidence="8" id="KW-1015">Disulfide bond</keyword>
<keyword evidence="7 11" id="KW-0862">Zinc</keyword>
<dbReference type="InterPro" id="IPR037094">
    <property type="entry name" value="Glyco_hydro_38_cen_sf"/>
</dbReference>
<evidence type="ECO:0000256" key="4">
    <source>
        <dbReference type="ARBA" id="ARBA00022723"/>
    </source>
</evidence>
<dbReference type="AlphaFoldDB" id="A0A9Q0N5N6"/>
<keyword evidence="6 11" id="KW-0378">Hydrolase</keyword>
<keyword evidence="5 11" id="KW-0732">Signal</keyword>
<keyword evidence="4 11" id="KW-0479">Metal-binding</keyword>
<feature type="signal peptide" evidence="11">
    <location>
        <begin position="1"/>
        <end position="19"/>
    </location>
</feature>
<dbReference type="CDD" id="cd10810">
    <property type="entry name" value="GH38N_AMII_LAM_like"/>
    <property type="match status" value="1"/>
</dbReference>
<evidence type="ECO:0000256" key="11">
    <source>
        <dbReference type="RuleBase" id="RU361199"/>
    </source>
</evidence>
<evidence type="ECO:0000256" key="6">
    <source>
        <dbReference type="ARBA" id="ARBA00022801"/>
    </source>
</evidence>
<evidence type="ECO:0000313" key="14">
    <source>
        <dbReference type="EMBL" id="KAJ6644041.1"/>
    </source>
</evidence>
<dbReference type="FunFam" id="1.20.1270.50:FF:000003">
    <property type="entry name" value="Alpha-mannosidase"/>
    <property type="match status" value="1"/>
</dbReference>
<dbReference type="InterPro" id="IPR041147">
    <property type="entry name" value="GH38_C"/>
</dbReference>
<feature type="region of interest" description="Disordered" evidence="12">
    <location>
        <begin position="1012"/>
        <end position="1038"/>
    </location>
</feature>
<keyword evidence="10 11" id="KW-0326">Glycosidase</keyword>
<dbReference type="InterPro" id="IPR011013">
    <property type="entry name" value="Gal_mutarotase_sf_dom"/>
</dbReference>
<dbReference type="GO" id="GO:0004559">
    <property type="term" value="F:alpha-mannosidase activity"/>
    <property type="evidence" value="ECO:0007669"/>
    <property type="project" value="UniProtKB-EC"/>
</dbReference>
<comment type="cofactor">
    <cofactor evidence="11">
        <name>Zn(2+)</name>
        <dbReference type="ChEBI" id="CHEBI:29105"/>
    </cofactor>
    <text evidence="11">Binds 1 zinc ion per subunit.</text>
</comment>
<dbReference type="EMBL" id="WJQU01000002">
    <property type="protein sequence ID" value="KAJ6644041.1"/>
    <property type="molecule type" value="Genomic_DNA"/>
</dbReference>
<comment type="caution">
    <text evidence="14">The sequence shown here is derived from an EMBL/GenBank/DDBJ whole genome shotgun (WGS) entry which is preliminary data.</text>
</comment>
<dbReference type="Pfam" id="PF09261">
    <property type="entry name" value="Alpha-mann_mid"/>
    <property type="match status" value="1"/>
</dbReference>
<dbReference type="Proteomes" id="UP001151699">
    <property type="component" value="Chromosome B"/>
</dbReference>
<dbReference type="InterPro" id="IPR011682">
    <property type="entry name" value="Glyco_hydro_38_C"/>
</dbReference>
<dbReference type="Gene3D" id="3.20.110.10">
    <property type="entry name" value="Glycoside hydrolase 38, N terminal domain"/>
    <property type="match status" value="1"/>
</dbReference>
<accession>A0A9Q0N5N6</accession>
<evidence type="ECO:0000256" key="12">
    <source>
        <dbReference type="SAM" id="MobiDB-lite"/>
    </source>
</evidence>
<evidence type="ECO:0000259" key="13">
    <source>
        <dbReference type="SMART" id="SM00872"/>
    </source>
</evidence>
<dbReference type="PANTHER" id="PTHR11607:SF3">
    <property type="entry name" value="LYSOSOMAL ALPHA-MANNOSIDASE"/>
    <property type="match status" value="1"/>
</dbReference>
<dbReference type="SMART" id="SM00872">
    <property type="entry name" value="Alpha-mann_mid"/>
    <property type="match status" value="1"/>
</dbReference>
<evidence type="ECO:0000256" key="7">
    <source>
        <dbReference type="ARBA" id="ARBA00022833"/>
    </source>
</evidence>
<dbReference type="GO" id="GO:0006013">
    <property type="term" value="P:mannose metabolic process"/>
    <property type="evidence" value="ECO:0007669"/>
    <property type="project" value="InterPro"/>
</dbReference>
<dbReference type="InterPro" id="IPR013780">
    <property type="entry name" value="Glyco_hydro_b"/>
</dbReference>
<dbReference type="InterPro" id="IPR015341">
    <property type="entry name" value="Glyco_hydro_38_cen"/>
</dbReference>
<dbReference type="Pfam" id="PF07748">
    <property type="entry name" value="Glyco_hydro_38C"/>
    <property type="match status" value="1"/>
</dbReference>
<dbReference type="GO" id="GO:0046872">
    <property type="term" value="F:metal ion binding"/>
    <property type="evidence" value="ECO:0007669"/>
    <property type="project" value="UniProtKB-KW"/>
</dbReference>
<evidence type="ECO:0000256" key="8">
    <source>
        <dbReference type="ARBA" id="ARBA00023157"/>
    </source>
</evidence>
<evidence type="ECO:0000256" key="2">
    <source>
        <dbReference type="ARBA" id="ARBA00009792"/>
    </source>
</evidence>
<comment type="similarity">
    <text evidence="2 11">Belongs to the glycosyl hydrolase 38 family.</text>
</comment>
<dbReference type="InterPro" id="IPR028995">
    <property type="entry name" value="Glyco_hydro_57/38_cen_sf"/>
</dbReference>
<protein>
    <recommendedName>
        <fullName evidence="3 11">Alpha-mannosidase</fullName>
        <ecNumber evidence="11">3.2.1.-</ecNumber>
    </recommendedName>
</protein>
<evidence type="ECO:0000256" key="5">
    <source>
        <dbReference type="ARBA" id="ARBA00022729"/>
    </source>
</evidence>
<name>A0A9Q0N5N6_9DIPT</name>
<dbReference type="Pfam" id="PF21260">
    <property type="entry name" value="Laman-like_dom"/>
    <property type="match status" value="1"/>
</dbReference>
<dbReference type="Gene3D" id="2.70.98.30">
    <property type="entry name" value="Golgi alpha-mannosidase II, domain 4"/>
    <property type="match status" value="1"/>
</dbReference>
<dbReference type="SUPFAM" id="SSF74650">
    <property type="entry name" value="Galactose mutarotase-like"/>
    <property type="match status" value="1"/>
</dbReference>
<gene>
    <name evidence="14" type="primary">MAN2B1_0</name>
    <name evidence="14" type="ORF">Bhyg_09007</name>
</gene>
<organism evidence="14 15">
    <name type="scientific">Pseudolycoriella hygida</name>
    <dbReference type="NCBI Taxonomy" id="35572"/>
    <lineage>
        <taxon>Eukaryota</taxon>
        <taxon>Metazoa</taxon>
        <taxon>Ecdysozoa</taxon>
        <taxon>Arthropoda</taxon>
        <taxon>Hexapoda</taxon>
        <taxon>Insecta</taxon>
        <taxon>Pterygota</taxon>
        <taxon>Neoptera</taxon>
        <taxon>Endopterygota</taxon>
        <taxon>Diptera</taxon>
        <taxon>Nematocera</taxon>
        <taxon>Sciaroidea</taxon>
        <taxon>Sciaridae</taxon>
        <taxon>Pseudolycoriella</taxon>
    </lineage>
</organism>
<dbReference type="Gene3D" id="1.20.1270.50">
    <property type="entry name" value="Glycoside hydrolase family 38, central domain"/>
    <property type="match status" value="2"/>
</dbReference>
<feature type="domain" description="Glycoside hydrolase family 38 central" evidence="13">
    <location>
        <begin position="363"/>
        <end position="439"/>
    </location>
</feature>
<evidence type="ECO:0000256" key="9">
    <source>
        <dbReference type="ARBA" id="ARBA00023180"/>
    </source>
</evidence>
<dbReference type="FunFam" id="1.20.1270.50:FF:000002">
    <property type="entry name" value="Alpha-mannosidase"/>
    <property type="match status" value="1"/>
</dbReference>
<comment type="catalytic activity">
    <reaction evidence="1">
        <text>Hydrolysis of terminal, non-reducing alpha-D-mannose residues in alpha-D-mannosides.</text>
        <dbReference type="EC" id="3.2.1.24"/>
    </reaction>
</comment>
<dbReference type="InterPro" id="IPR000602">
    <property type="entry name" value="Glyco_hydro_38_N"/>
</dbReference>
<dbReference type="Gene3D" id="2.60.40.1360">
    <property type="match status" value="1"/>
</dbReference>
<dbReference type="InterPro" id="IPR011330">
    <property type="entry name" value="Glyco_hydro/deAcase_b/a-brl"/>
</dbReference>